<dbReference type="AlphaFoldDB" id="A0A831PJ65"/>
<dbReference type="SUPFAM" id="SSF69255">
    <property type="entry name" value="gp5 N-terminal domain-like"/>
    <property type="match status" value="1"/>
</dbReference>
<dbReference type="Pfam" id="PF05954">
    <property type="entry name" value="Phage_GPD"/>
    <property type="match status" value="1"/>
</dbReference>
<dbReference type="InterPro" id="IPR006533">
    <property type="entry name" value="T6SS_Vgr_RhsGE"/>
</dbReference>
<name>A0A831PJ65_9BACT</name>
<dbReference type="Gene3D" id="3.55.50.10">
    <property type="entry name" value="Baseplate protein-like domains"/>
    <property type="match status" value="1"/>
</dbReference>
<accession>A0A831PJ65</accession>
<evidence type="ECO:0000313" key="1">
    <source>
        <dbReference type="EMBL" id="HDR46086.1"/>
    </source>
</evidence>
<dbReference type="Gene3D" id="2.40.50.230">
    <property type="entry name" value="Gp5 N-terminal domain"/>
    <property type="match status" value="1"/>
</dbReference>
<comment type="caution">
    <text evidence="1">The sequence shown here is derived from an EMBL/GenBank/DDBJ whole genome shotgun (WGS) entry which is preliminary data.</text>
</comment>
<gene>
    <name evidence="1" type="primary">tssI</name>
    <name evidence="1" type="ORF">ENN94_00125</name>
</gene>
<dbReference type="Gene3D" id="4.10.220.110">
    <property type="match status" value="1"/>
</dbReference>
<dbReference type="InterPro" id="IPR017847">
    <property type="entry name" value="T6SS_RhsGE_Vgr_subset"/>
</dbReference>
<dbReference type="EMBL" id="DSDO01000010">
    <property type="protein sequence ID" value="HDR46086.1"/>
    <property type="molecule type" value="Genomic_DNA"/>
</dbReference>
<reference evidence="1" key="1">
    <citation type="journal article" date="2020" name="mSystems">
        <title>Genome- and Community-Level Interaction Insights into Carbon Utilization and Element Cycling Functions of Hydrothermarchaeota in Hydrothermal Sediment.</title>
        <authorList>
            <person name="Zhou Z."/>
            <person name="Liu Y."/>
            <person name="Xu W."/>
            <person name="Pan J."/>
            <person name="Luo Z.H."/>
            <person name="Li M."/>
        </authorList>
    </citation>
    <scope>NUCLEOTIDE SEQUENCE [LARGE SCALE GENOMIC DNA]</scope>
    <source>
        <strain evidence="1">SpSt-1220</strain>
    </source>
</reference>
<dbReference type="Gene3D" id="2.30.110.50">
    <property type="match status" value="1"/>
</dbReference>
<dbReference type="SUPFAM" id="SSF69279">
    <property type="entry name" value="Phage tail proteins"/>
    <property type="match status" value="2"/>
</dbReference>
<proteinExistence type="predicted"/>
<sequence>MSPTFNSARLSVEVGGLDLSVLALAGQEGLSQPFCYHLDILAAPAISCAQLLDLPARILVTGSDGGCRTICGVVTSVEEKDPHHDGRRCLSLTVESSLARLRLQYDTRLFLHQSIPQILRSVLESHGIADERLRLHLIRHYPVRPWTLQVNESDFDFIARMLAGAGIFSWSEADADGELICFSDHNAQLPERSGGHLPYRPDGGLEPQSCGIRALQVRRRMVADLFEVQEKSRRQPSRSLHAQASSGGAGRLRRYRYAAGVEDLNEAEQIARTEAQQAAAYSFELQAQTDLADLSAGQVVSLDAGGLPSQYSGDYLIRALSLRLSQRAGTQAAGDDLALSCEATLIPRMTPFRPPWLPRPRIPFTFSARIEGSGAYAPLDEHGRIPVRAHFDQSTAAHGEASIPLPRLAPHGGHPANQACGLHTPLHEGSEVLLSCLNGDPDRPVLVGALPNPATPGPVTVANPAQNILRTAADNQLLMDDRREHEVIGLCTFAGNNILELNATALGHRIALASHQGALQIQAQKTQHIQCGDTLTEQCGNDRSHRVETRHATQTRSAEIHHQAASDHQHRGAANLHLESARNTEMTSAQSLRLDVARGQKLTVRGPEATFSVLNGAVHIQAAKDIDIQG</sequence>
<dbReference type="NCBIfam" id="TIGR01646">
    <property type="entry name" value="vgr_GE"/>
    <property type="match status" value="1"/>
</dbReference>
<feature type="non-terminal residue" evidence="1">
    <location>
        <position position="630"/>
    </location>
</feature>
<dbReference type="InterPro" id="IPR037026">
    <property type="entry name" value="Vgr_OB-fold_dom_sf"/>
</dbReference>
<dbReference type="NCBIfam" id="TIGR03361">
    <property type="entry name" value="VI_Rhs_Vgr"/>
    <property type="match status" value="1"/>
</dbReference>
<dbReference type="Proteomes" id="UP000886162">
    <property type="component" value="Unassembled WGS sequence"/>
</dbReference>
<protein>
    <submittedName>
        <fullName evidence="1">Type VI secretion system tip protein VgrG</fullName>
    </submittedName>
</protein>
<organism evidence="1">
    <name type="scientific">Geoalkalibacter subterraneus</name>
    <dbReference type="NCBI Taxonomy" id="483547"/>
    <lineage>
        <taxon>Bacteria</taxon>
        <taxon>Pseudomonadati</taxon>
        <taxon>Thermodesulfobacteriota</taxon>
        <taxon>Desulfuromonadia</taxon>
        <taxon>Desulfuromonadales</taxon>
        <taxon>Geoalkalibacteraceae</taxon>
        <taxon>Geoalkalibacter</taxon>
    </lineage>
</organism>